<dbReference type="EMBL" id="CP039865">
    <property type="protein sequence ID" value="QCK86920.1"/>
    <property type="molecule type" value="Genomic_DNA"/>
</dbReference>
<dbReference type="RefSeq" id="WP_137100251.1">
    <property type="nucleotide sequence ID" value="NZ_CP039865.1"/>
</dbReference>
<feature type="domain" description="Serine aminopeptidase S33" evidence="1">
    <location>
        <begin position="23"/>
        <end position="234"/>
    </location>
</feature>
<dbReference type="Proteomes" id="UP000298588">
    <property type="component" value="Chromosome"/>
</dbReference>
<evidence type="ECO:0000313" key="3">
    <source>
        <dbReference type="Proteomes" id="UP000298588"/>
    </source>
</evidence>
<dbReference type="GO" id="GO:0016787">
    <property type="term" value="F:hydrolase activity"/>
    <property type="evidence" value="ECO:0007669"/>
    <property type="project" value="UniProtKB-KW"/>
</dbReference>
<dbReference type="PANTHER" id="PTHR43433">
    <property type="entry name" value="HYDROLASE, ALPHA/BETA FOLD FAMILY PROTEIN"/>
    <property type="match status" value="1"/>
</dbReference>
<proteinExistence type="predicted"/>
<dbReference type="KEGG" id="paqt:E8L99_14730"/>
<keyword evidence="3" id="KW-1185">Reference proteome</keyword>
<dbReference type="InterPro" id="IPR029058">
    <property type="entry name" value="AB_hydrolase_fold"/>
</dbReference>
<dbReference type="InterPro" id="IPR050471">
    <property type="entry name" value="AB_hydrolase"/>
</dbReference>
<organism evidence="2 3">
    <name type="scientific">Phreatobacter aquaticus</name>
    <dbReference type="NCBI Taxonomy" id="2570229"/>
    <lineage>
        <taxon>Bacteria</taxon>
        <taxon>Pseudomonadati</taxon>
        <taxon>Pseudomonadota</taxon>
        <taxon>Alphaproteobacteria</taxon>
        <taxon>Hyphomicrobiales</taxon>
        <taxon>Phreatobacteraceae</taxon>
        <taxon>Phreatobacter</taxon>
    </lineage>
</organism>
<dbReference type="PRINTS" id="PR00111">
    <property type="entry name" value="ABHYDROLASE"/>
</dbReference>
<evidence type="ECO:0000313" key="2">
    <source>
        <dbReference type="EMBL" id="QCK86920.1"/>
    </source>
</evidence>
<dbReference type="Gene3D" id="3.40.50.1820">
    <property type="entry name" value="alpha/beta hydrolase"/>
    <property type="match status" value="1"/>
</dbReference>
<dbReference type="Pfam" id="PF12146">
    <property type="entry name" value="Hydrolase_4"/>
    <property type="match status" value="1"/>
</dbReference>
<accession>A0A4D7QG73</accession>
<dbReference type="InterPro" id="IPR022742">
    <property type="entry name" value="Hydrolase_4"/>
</dbReference>
<dbReference type="InterPro" id="IPR000073">
    <property type="entry name" value="AB_hydrolase_1"/>
</dbReference>
<dbReference type="OrthoDB" id="9804723at2"/>
<reference evidence="2 3" key="1">
    <citation type="submission" date="2019-04" db="EMBL/GenBank/DDBJ databases">
        <title>Phreatobacter aquaticus sp. nov.</title>
        <authorList>
            <person name="Choi A."/>
            <person name="Baek K."/>
        </authorList>
    </citation>
    <scope>NUCLEOTIDE SEQUENCE [LARGE SCALE GENOMIC DNA]</scope>
    <source>
        <strain evidence="2 3">NMCR1094</strain>
    </source>
</reference>
<name>A0A4D7QG73_9HYPH</name>
<keyword evidence="2" id="KW-0378">Hydrolase</keyword>
<evidence type="ECO:0000259" key="1">
    <source>
        <dbReference type="Pfam" id="PF12146"/>
    </source>
</evidence>
<dbReference type="PANTHER" id="PTHR43433:SF5">
    <property type="entry name" value="AB HYDROLASE-1 DOMAIN-CONTAINING PROTEIN"/>
    <property type="match status" value="1"/>
</dbReference>
<dbReference type="SUPFAM" id="SSF53474">
    <property type="entry name" value="alpha/beta-Hydrolases"/>
    <property type="match status" value="1"/>
</dbReference>
<dbReference type="AlphaFoldDB" id="A0A4D7QG73"/>
<sequence>MFIKTADANLLVSAFGRGPRTFVAHGGWVGSGELWHAPFDILSRSWRTVTYDHRGTGGTTHKAAAITFEMLVADLFTVLDRLDIKDCVIAAESAGAAIVLEAVLRRPERFSGLVVVAGRYSGARTPQRDQLIGGCKANFPATMEAFVNACTPEDDCDAERAWGKQIVNRSNGPAAIQLLECLEEIEIESRLASIAIPTLVLHGSRDVITPLSSSETLAALIPNARLVIAEGAGHVPTVTRPEWIADQVESFFGKPAA</sequence>
<protein>
    <submittedName>
        <fullName evidence="2">Alpha/beta hydrolase</fullName>
    </submittedName>
</protein>
<gene>
    <name evidence="2" type="ORF">E8L99_14730</name>
</gene>